<accession>A0A645DXD7</accession>
<proteinExistence type="predicted"/>
<protein>
    <submittedName>
        <fullName evidence="1">Uncharacterized protein</fullName>
    </submittedName>
</protein>
<evidence type="ECO:0000313" key="1">
    <source>
        <dbReference type="EMBL" id="MPM94194.1"/>
    </source>
</evidence>
<name>A0A645DXD7_9ZZZZ</name>
<dbReference type="EMBL" id="VSSQ01040869">
    <property type="protein sequence ID" value="MPM94194.1"/>
    <property type="molecule type" value="Genomic_DNA"/>
</dbReference>
<dbReference type="AlphaFoldDB" id="A0A645DXD7"/>
<reference evidence="1" key="1">
    <citation type="submission" date="2019-08" db="EMBL/GenBank/DDBJ databases">
        <authorList>
            <person name="Kucharzyk K."/>
            <person name="Murdoch R.W."/>
            <person name="Higgins S."/>
            <person name="Loffler F."/>
        </authorList>
    </citation>
    <scope>NUCLEOTIDE SEQUENCE</scope>
</reference>
<sequence length="141" mass="15799">MHGLAQNFLRLIKQIQLNQRGAILPQGFKRLTFHRLPLNHGLVRQLLPVQHRPLVQQRGLLIVHGRGRVVPGGQVFPTHAHKRFKAAGIHLHQRLVQAAASPPVKHGVLASQIAAQLVEHKIKIVHGGLLLPLRPQRLQHL</sequence>
<organism evidence="1">
    <name type="scientific">bioreactor metagenome</name>
    <dbReference type="NCBI Taxonomy" id="1076179"/>
    <lineage>
        <taxon>unclassified sequences</taxon>
        <taxon>metagenomes</taxon>
        <taxon>ecological metagenomes</taxon>
    </lineage>
</organism>
<comment type="caution">
    <text evidence="1">The sequence shown here is derived from an EMBL/GenBank/DDBJ whole genome shotgun (WGS) entry which is preliminary data.</text>
</comment>
<gene>
    <name evidence="1" type="ORF">SDC9_141339</name>
</gene>